<evidence type="ECO:0000256" key="8">
    <source>
        <dbReference type="RuleBase" id="RU003471"/>
    </source>
</evidence>
<accession>A0ABP6AJP6</accession>
<evidence type="ECO:0000256" key="1">
    <source>
        <dbReference type="ARBA" id="ARBA00004613"/>
    </source>
</evidence>
<dbReference type="InterPro" id="IPR036819">
    <property type="entry name" value="Subtilisin_inhibitor-like_sf"/>
</dbReference>
<evidence type="ECO:0000256" key="4">
    <source>
        <dbReference type="ARBA" id="ARBA00022525"/>
    </source>
</evidence>
<keyword evidence="4" id="KW-0964">Secreted</keyword>
<sequence>MLKRIFGVVAAVAAVVAMSVSMAVPAQAGEAGGRLYVNAEISVSGPGVDEVTTSTLRCKPVGGTHANRVAACREIDRVDGQLAKVDREWNSICTREYAPILVRFSGVIGNDRYSYEREFGNPCIFADSASVLWQI</sequence>
<keyword evidence="9" id="KW-0732">Signal</keyword>
<reference evidence="12" key="1">
    <citation type="journal article" date="2019" name="Int. J. Syst. Evol. Microbiol.">
        <title>The Global Catalogue of Microorganisms (GCM) 10K type strain sequencing project: providing services to taxonomists for standard genome sequencing and annotation.</title>
        <authorList>
            <consortium name="The Broad Institute Genomics Platform"/>
            <consortium name="The Broad Institute Genome Sequencing Center for Infectious Disease"/>
            <person name="Wu L."/>
            <person name="Ma J."/>
        </authorList>
    </citation>
    <scope>NUCLEOTIDE SEQUENCE [LARGE SCALE GENOMIC DNA]</scope>
    <source>
        <strain evidence="12">JCM 3367</strain>
    </source>
</reference>
<protein>
    <submittedName>
        <fullName evidence="11">Protease inhibitor</fullName>
    </submittedName>
</protein>
<dbReference type="Proteomes" id="UP001499978">
    <property type="component" value="Unassembled WGS sequence"/>
</dbReference>
<dbReference type="Gene3D" id="3.30.350.10">
    <property type="entry name" value="Subtilisin inhibitor-like"/>
    <property type="match status" value="1"/>
</dbReference>
<dbReference type="SUPFAM" id="SSF55399">
    <property type="entry name" value="Subtilisin inhibitor"/>
    <property type="match status" value="1"/>
</dbReference>
<dbReference type="PRINTS" id="PR00294">
    <property type="entry name" value="SSBTLNINHBTR"/>
</dbReference>
<evidence type="ECO:0000256" key="7">
    <source>
        <dbReference type="ARBA" id="ARBA00023157"/>
    </source>
</evidence>
<comment type="similarity">
    <text evidence="2 8">Belongs to the protease inhibitor I16 (SSI) family.</text>
</comment>
<proteinExistence type="inferred from homology"/>
<dbReference type="EMBL" id="BAAARY010000004">
    <property type="protein sequence ID" value="GAA2517177.1"/>
    <property type="molecule type" value="Genomic_DNA"/>
</dbReference>
<feature type="domain" description="Subtilisin inhibitor" evidence="10">
    <location>
        <begin position="51"/>
        <end position="121"/>
    </location>
</feature>
<name>A0ABP6AJP6_9ACTN</name>
<dbReference type="InterPro" id="IPR000691">
    <property type="entry name" value="Prot_inh_I16_SSI"/>
</dbReference>
<dbReference type="RefSeq" id="WP_344169635.1">
    <property type="nucleotide sequence ID" value="NZ_BAAARY010000004.1"/>
</dbReference>
<evidence type="ECO:0000256" key="9">
    <source>
        <dbReference type="SAM" id="SignalP"/>
    </source>
</evidence>
<evidence type="ECO:0000256" key="6">
    <source>
        <dbReference type="ARBA" id="ARBA00022900"/>
    </source>
</evidence>
<evidence type="ECO:0000313" key="12">
    <source>
        <dbReference type="Proteomes" id="UP001499978"/>
    </source>
</evidence>
<comment type="caution">
    <text evidence="11">The sequence shown here is derived from an EMBL/GenBank/DDBJ whole genome shotgun (WGS) entry which is preliminary data.</text>
</comment>
<keyword evidence="6 8" id="KW-0722">Serine protease inhibitor</keyword>
<feature type="signal peptide" evidence="9">
    <location>
        <begin position="1"/>
        <end position="28"/>
    </location>
</feature>
<keyword evidence="5 8" id="KW-0646">Protease inhibitor</keyword>
<organism evidence="11 12">
    <name type="scientific">Pilimelia columellifera subsp. columellifera</name>
    <dbReference type="NCBI Taxonomy" id="706583"/>
    <lineage>
        <taxon>Bacteria</taxon>
        <taxon>Bacillati</taxon>
        <taxon>Actinomycetota</taxon>
        <taxon>Actinomycetes</taxon>
        <taxon>Micromonosporales</taxon>
        <taxon>Micromonosporaceae</taxon>
        <taxon>Pilimelia</taxon>
    </lineage>
</organism>
<evidence type="ECO:0000256" key="5">
    <source>
        <dbReference type="ARBA" id="ARBA00022690"/>
    </source>
</evidence>
<evidence type="ECO:0000313" key="11">
    <source>
        <dbReference type="EMBL" id="GAA2517177.1"/>
    </source>
</evidence>
<comment type="subunit">
    <text evidence="3">Homodimer.</text>
</comment>
<keyword evidence="7" id="KW-1015">Disulfide bond</keyword>
<comment type="subcellular location">
    <subcellularLocation>
        <location evidence="1">Secreted</location>
    </subcellularLocation>
</comment>
<dbReference type="Pfam" id="PF00720">
    <property type="entry name" value="SSI"/>
    <property type="match status" value="1"/>
</dbReference>
<evidence type="ECO:0000256" key="3">
    <source>
        <dbReference type="ARBA" id="ARBA00011738"/>
    </source>
</evidence>
<dbReference type="GO" id="GO:0030414">
    <property type="term" value="F:peptidase inhibitor activity"/>
    <property type="evidence" value="ECO:0007669"/>
    <property type="project" value="UniProtKB-KW"/>
</dbReference>
<gene>
    <name evidence="11" type="ORF">GCM10010201_12450</name>
</gene>
<keyword evidence="12" id="KW-1185">Reference proteome</keyword>
<evidence type="ECO:0000256" key="2">
    <source>
        <dbReference type="ARBA" id="ARBA00010472"/>
    </source>
</evidence>
<evidence type="ECO:0000259" key="10">
    <source>
        <dbReference type="Pfam" id="PF00720"/>
    </source>
</evidence>
<feature type="chain" id="PRO_5045548752" evidence="9">
    <location>
        <begin position="29"/>
        <end position="135"/>
    </location>
</feature>
<dbReference type="InterPro" id="IPR023549">
    <property type="entry name" value="Subtilisin_inhibitor"/>
</dbReference>